<evidence type="ECO:0000256" key="2">
    <source>
        <dbReference type="SAM" id="SignalP"/>
    </source>
</evidence>
<name>A0A8T3C8M6_DENNO</name>
<dbReference type="Proteomes" id="UP000829196">
    <property type="component" value="Unassembled WGS sequence"/>
</dbReference>
<keyword evidence="5" id="KW-1185">Reference proteome</keyword>
<dbReference type="Pfam" id="PF05617">
    <property type="entry name" value="Prolamin_like"/>
    <property type="match status" value="1"/>
</dbReference>
<dbReference type="EMBL" id="JAGYWB010000002">
    <property type="protein sequence ID" value="KAI0529064.1"/>
    <property type="molecule type" value="Genomic_DNA"/>
</dbReference>
<reference evidence="4" key="1">
    <citation type="journal article" date="2022" name="Front. Genet.">
        <title>Chromosome-Scale Assembly of the Dendrobium nobile Genome Provides Insights Into the Molecular Mechanism of the Biosynthesis of the Medicinal Active Ingredient of Dendrobium.</title>
        <authorList>
            <person name="Xu Q."/>
            <person name="Niu S.-C."/>
            <person name="Li K.-L."/>
            <person name="Zheng P.-J."/>
            <person name="Zhang X.-J."/>
            <person name="Jia Y."/>
            <person name="Liu Y."/>
            <person name="Niu Y.-X."/>
            <person name="Yu L.-H."/>
            <person name="Chen D.-F."/>
            <person name="Zhang G.-Q."/>
        </authorList>
    </citation>
    <scope>NUCLEOTIDE SEQUENCE</scope>
    <source>
        <tissue evidence="4">Leaf</tissue>
    </source>
</reference>
<evidence type="ECO:0000313" key="4">
    <source>
        <dbReference type="EMBL" id="KAI0529064.1"/>
    </source>
</evidence>
<gene>
    <name evidence="4" type="ORF">KFK09_001609</name>
</gene>
<dbReference type="AlphaFoldDB" id="A0A8T3C8M6"/>
<sequence>MANSSATFAIFLLISAAMTAPQTASSLLIGDDLFRCLRAMSSFEGCVPKVAVPVALDIQLKLTPHCCHALKDIRESCFPTFYPPFSLGPKLGSLFRVICGDYSTPAPQPSTIA</sequence>
<evidence type="ECO:0000259" key="3">
    <source>
        <dbReference type="Pfam" id="PF05617"/>
    </source>
</evidence>
<evidence type="ECO:0000256" key="1">
    <source>
        <dbReference type="ARBA" id="ARBA00022729"/>
    </source>
</evidence>
<accession>A0A8T3C8M6</accession>
<organism evidence="4 5">
    <name type="scientific">Dendrobium nobile</name>
    <name type="common">Orchid</name>
    <dbReference type="NCBI Taxonomy" id="94219"/>
    <lineage>
        <taxon>Eukaryota</taxon>
        <taxon>Viridiplantae</taxon>
        <taxon>Streptophyta</taxon>
        <taxon>Embryophyta</taxon>
        <taxon>Tracheophyta</taxon>
        <taxon>Spermatophyta</taxon>
        <taxon>Magnoliopsida</taxon>
        <taxon>Liliopsida</taxon>
        <taxon>Asparagales</taxon>
        <taxon>Orchidaceae</taxon>
        <taxon>Epidendroideae</taxon>
        <taxon>Malaxideae</taxon>
        <taxon>Dendrobiinae</taxon>
        <taxon>Dendrobium</taxon>
    </lineage>
</organism>
<dbReference type="InterPro" id="IPR008502">
    <property type="entry name" value="Prolamin-like"/>
</dbReference>
<evidence type="ECO:0000313" key="5">
    <source>
        <dbReference type="Proteomes" id="UP000829196"/>
    </source>
</evidence>
<dbReference type="OrthoDB" id="10284667at2759"/>
<feature type="chain" id="PRO_5035725079" description="Prolamin-like domain-containing protein" evidence="2">
    <location>
        <begin position="25"/>
        <end position="113"/>
    </location>
</feature>
<feature type="signal peptide" evidence="2">
    <location>
        <begin position="1"/>
        <end position="24"/>
    </location>
</feature>
<protein>
    <recommendedName>
        <fullName evidence="3">Prolamin-like domain-containing protein</fullName>
    </recommendedName>
</protein>
<keyword evidence="1 2" id="KW-0732">Signal</keyword>
<feature type="domain" description="Prolamin-like" evidence="3">
    <location>
        <begin position="36"/>
        <end position="84"/>
    </location>
</feature>
<comment type="caution">
    <text evidence="4">The sequence shown here is derived from an EMBL/GenBank/DDBJ whole genome shotgun (WGS) entry which is preliminary data.</text>
</comment>
<proteinExistence type="predicted"/>